<organism evidence="1 2">
    <name type="scientific">Araneus ventricosus</name>
    <name type="common">Orbweaver spider</name>
    <name type="synonym">Epeira ventricosa</name>
    <dbReference type="NCBI Taxonomy" id="182803"/>
    <lineage>
        <taxon>Eukaryota</taxon>
        <taxon>Metazoa</taxon>
        <taxon>Ecdysozoa</taxon>
        <taxon>Arthropoda</taxon>
        <taxon>Chelicerata</taxon>
        <taxon>Arachnida</taxon>
        <taxon>Araneae</taxon>
        <taxon>Araneomorphae</taxon>
        <taxon>Entelegynae</taxon>
        <taxon>Araneoidea</taxon>
        <taxon>Araneidae</taxon>
        <taxon>Araneus</taxon>
    </lineage>
</organism>
<dbReference type="GO" id="GO:0003676">
    <property type="term" value="F:nucleic acid binding"/>
    <property type="evidence" value="ECO:0007669"/>
    <property type="project" value="InterPro"/>
</dbReference>
<dbReference type="Proteomes" id="UP000499080">
    <property type="component" value="Unassembled WGS sequence"/>
</dbReference>
<dbReference type="EMBL" id="BGPR01004028">
    <property type="protein sequence ID" value="GBM95090.1"/>
    <property type="molecule type" value="Genomic_DNA"/>
</dbReference>
<dbReference type="PANTHER" id="PTHR46060:SF1">
    <property type="entry name" value="MARINER MOS1 TRANSPOSASE-LIKE PROTEIN"/>
    <property type="match status" value="1"/>
</dbReference>
<sequence length="112" mass="13063">MTTAKSHSYFWSCLIHDNARPHNVVTQQLLEQFKWDGLAYSPDLVMSDFHLFQELKNWLGGQSFQKNEEIQSKVKAHLTLLTATFLKEGIGNLVYRCFILKYVNLHGDYVKK</sequence>
<proteinExistence type="predicted"/>
<evidence type="ECO:0000313" key="1">
    <source>
        <dbReference type="EMBL" id="GBM95090.1"/>
    </source>
</evidence>
<protein>
    <recommendedName>
        <fullName evidence="3">Histone-lysine N-methyltransferase SETMAR</fullName>
    </recommendedName>
</protein>
<dbReference type="PANTHER" id="PTHR46060">
    <property type="entry name" value="MARINER MOS1 TRANSPOSASE-LIKE PROTEIN"/>
    <property type="match status" value="1"/>
</dbReference>
<dbReference type="InterPro" id="IPR036397">
    <property type="entry name" value="RNaseH_sf"/>
</dbReference>
<dbReference type="OrthoDB" id="9970333at2759"/>
<keyword evidence="2" id="KW-1185">Reference proteome</keyword>
<dbReference type="AlphaFoldDB" id="A0A4Y2JYC6"/>
<dbReference type="Gene3D" id="3.30.420.10">
    <property type="entry name" value="Ribonuclease H-like superfamily/Ribonuclease H"/>
    <property type="match status" value="1"/>
</dbReference>
<name>A0A4Y2JYC6_ARAVE</name>
<reference evidence="1 2" key="1">
    <citation type="journal article" date="2019" name="Sci. Rep.">
        <title>Orb-weaving spider Araneus ventricosus genome elucidates the spidroin gene catalogue.</title>
        <authorList>
            <person name="Kono N."/>
            <person name="Nakamura H."/>
            <person name="Ohtoshi R."/>
            <person name="Moran D.A.P."/>
            <person name="Shinohara A."/>
            <person name="Yoshida Y."/>
            <person name="Fujiwara M."/>
            <person name="Mori M."/>
            <person name="Tomita M."/>
            <person name="Arakawa K."/>
        </authorList>
    </citation>
    <scope>NUCLEOTIDE SEQUENCE [LARGE SCALE GENOMIC DNA]</scope>
</reference>
<dbReference type="InterPro" id="IPR052709">
    <property type="entry name" value="Transposase-MT_Hybrid"/>
</dbReference>
<accession>A0A4Y2JYC6</accession>
<gene>
    <name evidence="1" type="ORF">AVEN_23811_1</name>
</gene>
<comment type="caution">
    <text evidence="1">The sequence shown here is derived from an EMBL/GenBank/DDBJ whole genome shotgun (WGS) entry which is preliminary data.</text>
</comment>
<evidence type="ECO:0008006" key="3">
    <source>
        <dbReference type="Google" id="ProtNLM"/>
    </source>
</evidence>
<evidence type="ECO:0000313" key="2">
    <source>
        <dbReference type="Proteomes" id="UP000499080"/>
    </source>
</evidence>